<dbReference type="FunFam" id="3.30.160.60:FF:003130">
    <property type="entry name" value="Zinc finger protein 672"/>
    <property type="match status" value="1"/>
</dbReference>
<dbReference type="SMART" id="SM00355">
    <property type="entry name" value="ZnF_C2H2"/>
    <property type="match status" value="7"/>
</dbReference>
<evidence type="ECO:0000259" key="6">
    <source>
        <dbReference type="PROSITE" id="PS50157"/>
    </source>
</evidence>
<dbReference type="PROSITE" id="PS00028">
    <property type="entry name" value="ZINC_FINGER_C2H2_1"/>
    <property type="match status" value="5"/>
</dbReference>
<feature type="domain" description="C2H2-type" evidence="6">
    <location>
        <begin position="13"/>
        <end position="40"/>
    </location>
</feature>
<evidence type="ECO:0000256" key="5">
    <source>
        <dbReference type="PROSITE-ProRule" id="PRU00042"/>
    </source>
</evidence>
<dbReference type="Gene3D" id="3.30.160.60">
    <property type="entry name" value="Classic Zinc Finger"/>
    <property type="match status" value="6"/>
</dbReference>
<dbReference type="InterPro" id="IPR050758">
    <property type="entry name" value="Znf_C2H2-type"/>
</dbReference>
<evidence type="ECO:0000256" key="3">
    <source>
        <dbReference type="ARBA" id="ARBA00022771"/>
    </source>
</evidence>
<keyword evidence="4" id="KW-0862">Zinc</keyword>
<protein>
    <recommendedName>
        <fullName evidence="6">C2H2-type domain-containing protein</fullName>
    </recommendedName>
</protein>
<sequence>MFAASEVAAGRPYGCSECGKSFRYSSVLLRHERVHSGDSSFRCLECGERCAEASDLRAHRRAHAGQTLYICSECGQSFRHSGRLDLHQSVHRRRIRSCRCRVCGGCFPHLPALLLHRRRWHPPERPQRCPLCARAFRQSALRFHLARAHPWGTPTVPADTLHRCTQCSRAFRSSAGLRSHLRVHAARSPSDSIPLQPGAPDTHQCGVCGKSFGKSSTLTRHLQTHSGLHLASRCAPTPASLLSSLPVLSPSSFPSEVQVQDPMRRTASKYWCVASLLLCSQVFSYSISFLQPESPLPFLSGTFGILSLQLLRDGKFAEKRWENSLF</sequence>
<dbReference type="AlphaFoldDB" id="A0A836D307"/>
<evidence type="ECO:0000313" key="7">
    <source>
        <dbReference type="EMBL" id="KAG5209137.1"/>
    </source>
</evidence>
<keyword evidence="3 5" id="KW-0863">Zinc-finger</keyword>
<dbReference type="PANTHER" id="PTHR23234">
    <property type="entry name" value="ZNF44 PROTEIN"/>
    <property type="match status" value="1"/>
</dbReference>
<evidence type="ECO:0000313" key="8">
    <source>
        <dbReference type="Proteomes" id="UP000664991"/>
    </source>
</evidence>
<organism evidence="7 8">
    <name type="scientific">Ovis aries</name>
    <name type="common">Sheep</name>
    <dbReference type="NCBI Taxonomy" id="9940"/>
    <lineage>
        <taxon>Eukaryota</taxon>
        <taxon>Metazoa</taxon>
        <taxon>Chordata</taxon>
        <taxon>Craniata</taxon>
        <taxon>Vertebrata</taxon>
        <taxon>Euteleostomi</taxon>
        <taxon>Mammalia</taxon>
        <taxon>Eutheria</taxon>
        <taxon>Laurasiatheria</taxon>
        <taxon>Artiodactyla</taxon>
        <taxon>Ruminantia</taxon>
        <taxon>Pecora</taxon>
        <taxon>Bovidae</taxon>
        <taxon>Caprinae</taxon>
        <taxon>Ovis</taxon>
    </lineage>
</organism>
<dbReference type="GO" id="GO:0008270">
    <property type="term" value="F:zinc ion binding"/>
    <property type="evidence" value="ECO:0007669"/>
    <property type="project" value="UniProtKB-KW"/>
</dbReference>
<dbReference type="PROSITE" id="PS50157">
    <property type="entry name" value="ZINC_FINGER_C2H2_2"/>
    <property type="match status" value="6"/>
</dbReference>
<name>A0A836D307_SHEEP</name>
<keyword evidence="2" id="KW-0677">Repeat</keyword>
<gene>
    <name evidence="7" type="ORF">JEQ12_016702</name>
</gene>
<accession>A0A836D307</accession>
<proteinExistence type="predicted"/>
<feature type="domain" description="C2H2-type" evidence="6">
    <location>
        <begin position="162"/>
        <end position="189"/>
    </location>
</feature>
<dbReference type="PANTHER" id="PTHR23234:SF10">
    <property type="entry name" value="RIKEN CDNA 6720489N17 GENE-RELATED"/>
    <property type="match status" value="1"/>
</dbReference>
<dbReference type="InterPro" id="IPR036236">
    <property type="entry name" value="Znf_C2H2_sf"/>
</dbReference>
<evidence type="ECO:0000256" key="4">
    <source>
        <dbReference type="ARBA" id="ARBA00022833"/>
    </source>
</evidence>
<feature type="domain" description="C2H2-type" evidence="6">
    <location>
        <begin position="69"/>
        <end position="91"/>
    </location>
</feature>
<dbReference type="Proteomes" id="UP000664991">
    <property type="component" value="Unassembled WGS sequence"/>
</dbReference>
<feature type="domain" description="C2H2-type" evidence="6">
    <location>
        <begin position="98"/>
        <end position="126"/>
    </location>
</feature>
<dbReference type="FunFam" id="3.30.160.60:FF:000100">
    <property type="entry name" value="Zinc finger 45-like"/>
    <property type="match status" value="1"/>
</dbReference>
<evidence type="ECO:0000256" key="2">
    <source>
        <dbReference type="ARBA" id="ARBA00022737"/>
    </source>
</evidence>
<comment type="caution">
    <text evidence="7">The sequence shown here is derived from an EMBL/GenBank/DDBJ whole genome shotgun (WGS) entry which is preliminary data.</text>
</comment>
<dbReference type="FunFam" id="3.30.160.60:FF:000098">
    <property type="entry name" value="Zinc finger protein 614"/>
    <property type="match status" value="1"/>
</dbReference>
<feature type="domain" description="C2H2-type" evidence="6">
    <location>
        <begin position="203"/>
        <end position="230"/>
    </location>
</feature>
<keyword evidence="1" id="KW-0479">Metal-binding</keyword>
<feature type="domain" description="C2H2-type" evidence="6">
    <location>
        <begin position="41"/>
        <end position="68"/>
    </location>
</feature>
<dbReference type="EMBL" id="JAEMGP010000005">
    <property type="protein sequence ID" value="KAG5209137.1"/>
    <property type="molecule type" value="Genomic_DNA"/>
</dbReference>
<dbReference type="SUPFAM" id="SSF57667">
    <property type="entry name" value="beta-beta-alpha zinc fingers"/>
    <property type="match status" value="4"/>
</dbReference>
<reference evidence="7 8" key="1">
    <citation type="submission" date="2020-12" db="EMBL/GenBank/DDBJ databases">
        <title>De novo assembly of Tibetan sheep genome.</title>
        <authorList>
            <person name="Li X."/>
        </authorList>
    </citation>
    <scope>NUCLEOTIDE SEQUENCE [LARGE SCALE GENOMIC DNA]</scope>
    <source>
        <tissue evidence="7">Heart</tissue>
    </source>
</reference>
<evidence type="ECO:0000256" key="1">
    <source>
        <dbReference type="ARBA" id="ARBA00022723"/>
    </source>
</evidence>
<dbReference type="InterPro" id="IPR013087">
    <property type="entry name" value="Znf_C2H2_type"/>
</dbReference>
<dbReference type="Pfam" id="PF00096">
    <property type="entry name" value="zf-C2H2"/>
    <property type="match status" value="5"/>
</dbReference>